<name>A0A3M8SR44_PSEPU</name>
<comment type="caution">
    <text evidence="3">The sequence shown here is derived from an EMBL/GenBank/DDBJ whole genome shotgun (WGS) entry which is preliminary data.</text>
</comment>
<feature type="coiled-coil region" evidence="1">
    <location>
        <begin position="93"/>
        <end position="120"/>
    </location>
</feature>
<proteinExistence type="predicted"/>
<accession>A0A3M8SR44</accession>
<evidence type="ECO:0000313" key="3">
    <source>
        <dbReference type="EMBL" id="RNF81674.1"/>
    </source>
</evidence>
<reference evidence="3 4" key="1">
    <citation type="submission" date="2018-10" db="EMBL/GenBank/DDBJ databases">
        <title>An outbreak of IMP-63 producing strain in France.</title>
        <authorList>
            <person name="Bour M."/>
            <person name="Liapis E."/>
            <person name="Plesiat P."/>
        </authorList>
    </citation>
    <scope>NUCLEOTIDE SEQUENCE [LARGE SCALE GENOMIC DNA]</scope>
    <source>
        <strain evidence="3 4">12917</strain>
    </source>
</reference>
<feature type="region of interest" description="Disordered" evidence="2">
    <location>
        <begin position="1"/>
        <end position="23"/>
    </location>
</feature>
<dbReference type="AlphaFoldDB" id="A0A3M8SR44"/>
<dbReference type="RefSeq" id="WP_061305663.1">
    <property type="nucleotide sequence ID" value="NZ_RJAI01000079.1"/>
</dbReference>
<protein>
    <submittedName>
        <fullName evidence="3">Uncharacterized protein</fullName>
    </submittedName>
</protein>
<keyword evidence="1" id="KW-0175">Coiled coil</keyword>
<dbReference type="Proteomes" id="UP000278162">
    <property type="component" value="Unassembled WGS sequence"/>
</dbReference>
<evidence type="ECO:0000256" key="2">
    <source>
        <dbReference type="SAM" id="MobiDB-lite"/>
    </source>
</evidence>
<evidence type="ECO:0000256" key="1">
    <source>
        <dbReference type="SAM" id="Coils"/>
    </source>
</evidence>
<organism evidence="3 4">
    <name type="scientific">Pseudomonas putida</name>
    <name type="common">Arthrobacter siderocapsulatus</name>
    <dbReference type="NCBI Taxonomy" id="303"/>
    <lineage>
        <taxon>Bacteria</taxon>
        <taxon>Pseudomonadati</taxon>
        <taxon>Pseudomonadota</taxon>
        <taxon>Gammaproteobacteria</taxon>
        <taxon>Pseudomonadales</taxon>
        <taxon>Pseudomonadaceae</taxon>
        <taxon>Pseudomonas</taxon>
    </lineage>
</organism>
<dbReference type="EMBL" id="RJAI01000079">
    <property type="protein sequence ID" value="RNF81674.1"/>
    <property type="molecule type" value="Genomic_DNA"/>
</dbReference>
<sequence length="151" mass="17410">MKNKPRGSQVGLKKNREDTKAKNTSAMWAVIQRLRKEKPSVIWSYKEVWWGAGLKSHVPLSSPWNVSVRGAIDAHNAEVQQRIEQGSPVLAQRRTQRDANRELQKQIKVLTAERDLALSKIAVYEADADYYRAECQNLTLINTRLRQRRSE</sequence>
<gene>
    <name evidence="3" type="ORF">EFK07_25915</name>
</gene>
<evidence type="ECO:0000313" key="4">
    <source>
        <dbReference type="Proteomes" id="UP000278162"/>
    </source>
</evidence>